<evidence type="ECO:0000256" key="7">
    <source>
        <dbReference type="SAM" id="MobiDB-lite"/>
    </source>
</evidence>
<dbReference type="AlphaFoldDB" id="A0A4S8T016"/>
<dbReference type="SUPFAM" id="SSF51219">
    <property type="entry name" value="TRAP-like"/>
    <property type="match status" value="1"/>
</dbReference>
<evidence type="ECO:0000256" key="5">
    <source>
        <dbReference type="ARBA" id="ARBA00023128"/>
    </source>
</evidence>
<sequence>MKLARTARHLGPFGFGKARVQGGESWQVQLCKEEEEDSSQHCRRHYIANCAMSTAMRCRAQELLRRTQPCDVLRSSPRRFVQIAATPSSTNPTVASAAADSTAPDAQFEVLGSPFSLLSASISASQNLYTRKGSLVGFHGDAESTVSSLSVLEPFRRAAFGIPFLYQKVTSTAPYTALISSKSPLTTFSVIHLDGRLDWMIAQRNALLAWTGHTLSIKPQINTSMSIAHWGSSRVTGRGLLCLSGKGQVYQLALKSGEEYIVHPSNVIAYSIMQHAPQPYRFKSSNLRLQIPNAFSYLPDTRFFKVVRQSNVWRVVANTLFTIRTWARRSIWGDRMFLRFQGPANILLQSRGAKLTDAFTARDVNEAADTPAGVLQAGKPVTPAVTDASPSTPPAPTKLSYATVESDGKVTISKS</sequence>
<name>A0A4S8T016_AURPU</name>
<dbReference type="Gene3D" id="3.60.160.10">
    <property type="entry name" value="Mitochondrial biogenesis AIM24"/>
    <property type="match status" value="1"/>
</dbReference>
<evidence type="ECO:0000256" key="3">
    <source>
        <dbReference type="ARBA" id="ARBA00013287"/>
    </source>
</evidence>
<dbReference type="Proteomes" id="UP000304951">
    <property type="component" value="Unassembled WGS sequence"/>
</dbReference>
<keyword evidence="4" id="KW-0809">Transit peptide</keyword>
<feature type="region of interest" description="Disordered" evidence="7">
    <location>
        <begin position="375"/>
        <end position="400"/>
    </location>
</feature>
<dbReference type="Pfam" id="PF01987">
    <property type="entry name" value="AIM24"/>
    <property type="match status" value="1"/>
</dbReference>
<comment type="similarity">
    <text evidence="2 6">Belongs to the AIM24 family.</text>
</comment>
<evidence type="ECO:0000256" key="2">
    <source>
        <dbReference type="ARBA" id="ARBA00009322"/>
    </source>
</evidence>
<dbReference type="EMBL" id="QZAF01000014">
    <property type="protein sequence ID" value="THV76821.1"/>
    <property type="molecule type" value="Genomic_DNA"/>
</dbReference>
<reference evidence="8 9" key="1">
    <citation type="submission" date="2018-10" db="EMBL/GenBank/DDBJ databases">
        <title>Fifty Aureobasidium pullulans genomes reveal a recombining polyextremotolerant generalist.</title>
        <authorList>
            <person name="Gostincar C."/>
            <person name="Turk M."/>
            <person name="Zajc J."/>
            <person name="Gunde-Cimerman N."/>
        </authorList>
    </citation>
    <scope>NUCLEOTIDE SEQUENCE [LARGE SCALE GENOMIC DNA]</scope>
    <source>
        <strain evidence="8 9">EXF-11900</strain>
    </source>
</reference>
<dbReference type="InterPro" id="IPR002838">
    <property type="entry name" value="AIM24"/>
</dbReference>
<dbReference type="InterPro" id="IPR016031">
    <property type="entry name" value="Trp_RNA-bd_attenuator-like_dom"/>
</dbReference>
<evidence type="ECO:0000256" key="4">
    <source>
        <dbReference type="ARBA" id="ARBA00022946"/>
    </source>
</evidence>
<evidence type="ECO:0000256" key="6">
    <source>
        <dbReference type="RuleBase" id="RU363045"/>
    </source>
</evidence>
<proteinExistence type="inferred from homology"/>
<accession>A0A4S8T016</accession>
<evidence type="ECO:0000313" key="8">
    <source>
        <dbReference type="EMBL" id="THV76821.1"/>
    </source>
</evidence>
<comment type="caution">
    <text evidence="8">The sequence shown here is derived from an EMBL/GenBank/DDBJ whole genome shotgun (WGS) entry which is preliminary data.</text>
</comment>
<evidence type="ECO:0000256" key="1">
    <source>
        <dbReference type="ARBA" id="ARBA00004173"/>
    </source>
</evidence>
<dbReference type="InterPro" id="IPR036983">
    <property type="entry name" value="AIM24_sf"/>
</dbReference>
<dbReference type="GO" id="GO:0005743">
    <property type="term" value="C:mitochondrial inner membrane"/>
    <property type="evidence" value="ECO:0007669"/>
    <property type="project" value="TreeGrafter"/>
</dbReference>
<dbReference type="GO" id="GO:0007007">
    <property type="term" value="P:inner mitochondrial membrane organization"/>
    <property type="evidence" value="ECO:0007669"/>
    <property type="project" value="TreeGrafter"/>
</dbReference>
<evidence type="ECO:0000313" key="9">
    <source>
        <dbReference type="Proteomes" id="UP000304951"/>
    </source>
</evidence>
<protein>
    <recommendedName>
        <fullName evidence="3 6">Altered inheritance of mitochondria protein 24, mitochondrial</fullName>
    </recommendedName>
</protein>
<gene>
    <name evidence="8" type="ORF">D6D28_00856</name>
</gene>
<comment type="subcellular location">
    <subcellularLocation>
        <location evidence="1 6">Mitochondrion</location>
    </subcellularLocation>
</comment>
<keyword evidence="5 6" id="KW-0496">Mitochondrion</keyword>
<dbReference type="PANTHER" id="PTHR36959">
    <property type="entry name" value="ALTERED INHERITANCE OF MITOCHONDRIA PROTEIN 24, MITOCHONDRIAL"/>
    <property type="match status" value="1"/>
</dbReference>
<organism evidence="8 9">
    <name type="scientific">Aureobasidium pullulans</name>
    <name type="common">Black yeast</name>
    <name type="synonym">Pullularia pullulans</name>
    <dbReference type="NCBI Taxonomy" id="5580"/>
    <lineage>
        <taxon>Eukaryota</taxon>
        <taxon>Fungi</taxon>
        <taxon>Dikarya</taxon>
        <taxon>Ascomycota</taxon>
        <taxon>Pezizomycotina</taxon>
        <taxon>Dothideomycetes</taxon>
        <taxon>Dothideomycetidae</taxon>
        <taxon>Dothideales</taxon>
        <taxon>Saccotheciaceae</taxon>
        <taxon>Aureobasidium</taxon>
    </lineage>
</organism>
<dbReference type="PANTHER" id="PTHR36959:SF2">
    <property type="entry name" value="ALTERED INHERITANCE OF MITOCHONDRIA PROTEIN 24, MITOCHONDRIAL"/>
    <property type="match status" value="1"/>
</dbReference>